<evidence type="ECO:0000313" key="7">
    <source>
        <dbReference type="Proteomes" id="UP000198424"/>
    </source>
</evidence>
<dbReference type="Pfam" id="PF13673">
    <property type="entry name" value="Acetyltransf_10"/>
    <property type="match status" value="1"/>
</dbReference>
<dbReference type="EMBL" id="JPRM01000011">
    <property type="protein sequence ID" value="KFF17130.1"/>
    <property type="molecule type" value="Genomic_DNA"/>
</dbReference>
<dbReference type="Gene3D" id="3.40.630.30">
    <property type="match status" value="1"/>
</dbReference>
<evidence type="ECO:0000256" key="2">
    <source>
        <dbReference type="ARBA" id="ARBA00023315"/>
    </source>
</evidence>
<dbReference type="EMBL" id="MUGY01000034">
    <property type="protein sequence ID" value="OXA88452.1"/>
    <property type="molecule type" value="Genomic_DNA"/>
</dbReference>
<dbReference type="CDD" id="cd04301">
    <property type="entry name" value="NAT_SF"/>
    <property type="match status" value="1"/>
</dbReference>
<comment type="caution">
    <text evidence="4">The sequence shown here is derived from an EMBL/GenBank/DDBJ whole genome shotgun (WGS) entry which is preliminary data.</text>
</comment>
<dbReference type="Proteomes" id="UP000198424">
    <property type="component" value="Unassembled WGS sequence"/>
</dbReference>
<protein>
    <submittedName>
        <fullName evidence="4 5">Acetyltransferase</fullName>
    </submittedName>
</protein>
<dbReference type="Proteomes" id="UP000028712">
    <property type="component" value="Unassembled WGS sequence"/>
</dbReference>
<evidence type="ECO:0000313" key="6">
    <source>
        <dbReference type="Proteomes" id="UP000028712"/>
    </source>
</evidence>
<dbReference type="GO" id="GO:0016747">
    <property type="term" value="F:acyltransferase activity, transferring groups other than amino-acyl groups"/>
    <property type="evidence" value="ECO:0007669"/>
    <property type="project" value="InterPro"/>
</dbReference>
<accession>A0A086AKB6</accession>
<dbReference type="STRING" id="991.IW20_08960"/>
<dbReference type="OrthoDB" id="9800604at2"/>
<name>A0A086AKB6_FLAHY</name>
<dbReference type="PROSITE" id="PS51186">
    <property type="entry name" value="GNAT"/>
    <property type="match status" value="1"/>
</dbReference>
<proteinExistence type="predicted"/>
<dbReference type="AlphaFoldDB" id="A0A086AKB6"/>
<organism evidence="4 6">
    <name type="scientific">Flavobacterium hydatis</name>
    <name type="common">Cytophaga aquatilis</name>
    <dbReference type="NCBI Taxonomy" id="991"/>
    <lineage>
        <taxon>Bacteria</taxon>
        <taxon>Pseudomonadati</taxon>
        <taxon>Bacteroidota</taxon>
        <taxon>Flavobacteriia</taxon>
        <taxon>Flavobacteriales</taxon>
        <taxon>Flavobacteriaceae</taxon>
        <taxon>Flavobacterium</taxon>
    </lineage>
</organism>
<keyword evidence="2" id="KW-0012">Acyltransferase</keyword>
<dbReference type="InterPro" id="IPR016181">
    <property type="entry name" value="Acyl_CoA_acyltransferase"/>
</dbReference>
<evidence type="ECO:0000259" key="3">
    <source>
        <dbReference type="PROSITE" id="PS51186"/>
    </source>
</evidence>
<dbReference type="InterPro" id="IPR000182">
    <property type="entry name" value="GNAT_dom"/>
</dbReference>
<keyword evidence="7" id="KW-1185">Reference proteome</keyword>
<dbReference type="InterPro" id="IPR050832">
    <property type="entry name" value="Bact_Acetyltransf"/>
</dbReference>
<keyword evidence="1 4" id="KW-0808">Transferase</keyword>
<evidence type="ECO:0000256" key="1">
    <source>
        <dbReference type="ARBA" id="ARBA00022679"/>
    </source>
</evidence>
<dbReference type="PANTHER" id="PTHR43877">
    <property type="entry name" value="AMINOALKYLPHOSPHONATE N-ACETYLTRANSFERASE-RELATED-RELATED"/>
    <property type="match status" value="1"/>
</dbReference>
<dbReference type="RefSeq" id="WP_035620991.1">
    <property type="nucleotide sequence ID" value="NZ_JBEWQG010000008.1"/>
</dbReference>
<dbReference type="SUPFAM" id="SSF55729">
    <property type="entry name" value="Acyl-CoA N-acyltransferases (Nat)"/>
    <property type="match status" value="1"/>
</dbReference>
<dbReference type="eggNOG" id="COG0456">
    <property type="taxonomic scope" value="Bacteria"/>
</dbReference>
<sequence length="165" mass="18980">MITLKIASPSDIPTIREIAFKTWPNTYGEILSQEQLDYMLDKFYEPALLEESIRNGHIFTMVYEDDFCLGYAGYQHNYQDKNATRLNKLYLLPEAQGKGMGKILIDAVEAAAKEKESDIVTLNVNRFNKAASFYKKMGFEIVAEADIELDHGYLMEDFIMEKKVK</sequence>
<reference evidence="4 6" key="1">
    <citation type="submission" date="2014-07" db="EMBL/GenBank/DDBJ databases">
        <title>Genome of Flavobacterium hydatis DSM 2063.</title>
        <authorList>
            <person name="Pipes S.E."/>
            <person name="Stropko S.J."/>
            <person name="Newman J.D."/>
        </authorList>
    </citation>
    <scope>NUCLEOTIDE SEQUENCE [LARGE SCALE GENOMIC DNA]</scope>
    <source>
        <strain evidence="4 6">DSM 2063</strain>
    </source>
</reference>
<feature type="domain" description="N-acetyltransferase" evidence="3">
    <location>
        <begin position="2"/>
        <end position="165"/>
    </location>
</feature>
<gene>
    <name evidence="5" type="ORF">B0A62_22240</name>
    <name evidence="4" type="ORF">IW20_08960</name>
</gene>
<evidence type="ECO:0000313" key="4">
    <source>
        <dbReference type="EMBL" id="KFF17130.1"/>
    </source>
</evidence>
<evidence type="ECO:0000313" key="5">
    <source>
        <dbReference type="EMBL" id="OXA88452.1"/>
    </source>
</evidence>
<reference evidence="5 7" key="2">
    <citation type="submission" date="2016-11" db="EMBL/GenBank/DDBJ databases">
        <title>Whole genomes of Flavobacteriaceae.</title>
        <authorList>
            <person name="Stine C."/>
            <person name="Li C."/>
            <person name="Tadesse D."/>
        </authorList>
    </citation>
    <scope>NUCLEOTIDE SEQUENCE [LARGE SCALE GENOMIC DNA]</scope>
    <source>
        <strain evidence="5 7">ATCC 29551</strain>
    </source>
</reference>